<reference evidence="3" key="1">
    <citation type="submission" date="2007-07" db="EMBL/GenBank/DDBJ databases">
        <title>Complete genome sequence of Campylobacter hominis ATCC BAA-381, a commensal isolated from the human gastrointestinal tract.</title>
        <authorList>
            <person name="Fouts D.E."/>
            <person name="Mongodin E.F."/>
            <person name="Puiu D."/>
            <person name="Sebastian Y."/>
            <person name="Miller W.G."/>
            <person name="Mandrell R.E."/>
            <person name="Nelson K.E."/>
        </authorList>
    </citation>
    <scope>NUCLEOTIDE SEQUENCE [LARGE SCALE GENOMIC DNA]</scope>
    <source>
        <strain evidence="3">ATCC BAA-381 / LMG 19568 / NCTC 13146 / CH001A</strain>
    </source>
</reference>
<dbReference type="HOGENOM" id="CLU_2951589_0_0_7"/>
<evidence type="ECO:0000313" key="3">
    <source>
        <dbReference type="Proteomes" id="UP000002407"/>
    </source>
</evidence>
<accession>A7I430</accession>
<keyword evidence="1" id="KW-1133">Transmembrane helix</keyword>
<dbReference type="AlphaFoldDB" id="A7I430"/>
<proteinExistence type="predicted"/>
<protein>
    <submittedName>
        <fullName evidence="2">Uncharacterized protein</fullName>
    </submittedName>
</protein>
<feature type="transmembrane region" description="Helical" evidence="1">
    <location>
        <begin position="12"/>
        <end position="35"/>
    </location>
</feature>
<keyword evidence="1" id="KW-0812">Transmembrane</keyword>
<name>A7I430_CAMHC</name>
<sequence>MIDKNSEISPLICFVISLFASSLNKFPLDLFFIFYKNIKVIIVKYKSKISFFFRFKFCP</sequence>
<keyword evidence="3" id="KW-1185">Reference proteome</keyword>
<dbReference type="KEGG" id="cha:CHAB381_1760"/>
<dbReference type="EMBL" id="CP000776">
    <property type="protein sequence ID" value="ABS52041.1"/>
    <property type="molecule type" value="Genomic_DNA"/>
</dbReference>
<dbReference type="Proteomes" id="UP000002407">
    <property type="component" value="Chromosome"/>
</dbReference>
<keyword evidence="1" id="KW-0472">Membrane</keyword>
<organism evidence="2 3">
    <name type="scientific">Campylobacter hominis (strain ATCC BAA-381 / DSM 21671 / CCUG 45161 / LMG 19568 / NCTC 13146 / CH001A)</name>
    <dbReference type="NCBI Taxonomy" id="360107"/>
    <lineage>
        <taxon>Bacteria</taxon>
        <taxon>Pseudomonadati</taxon>
        <taxon>Campylobacterota</taxon>
        <taxon>Epsilonproteobacteria</taxon>
        <taxon>Campylobacterales</taxon>
        <taxon>Campylobacteraceae</taxon>
        <taxon>Campylobacter</taxon>
    </lineage>
</organism>
<evidence type="ECO:0000256" key="1">
    <source>
        <dbReference type="SAM" id="Phobius"/>
    </source>
</evidence>
<evidence type="ECO:0000313" key="2">
    <source>
        <dbReference type="EMBL" id="ABS52041.1"/>
    </source>
</evidence>
<gene>
    <name evidence="2" type="ordered locus">CHAB381_1760</name>
</gene>